<organism evidence="2 3">
    <name type="scientific">Glutamicibacter soli</name>
    <dbReference type="NCBI Taxonomy" id="453836"/>
    <lineage>
        <taxon>Bacteria</taxon>
        <taxon>Bacillati</taxon>
        <taxon>Actinomycetota</taxon>
        <taxon>Actinomycetes</taxon>
        <taxon>Micrococcales</taxon>
        <taxon>Micrococcaceae</taxon>
        <taxon>Glutamicibacter</taxon>
    </lineage>
</organism>
<accession>A0A6L9G1A1</accession>
<sequence length="141" mass="14414">MKCTHVESGPASMLARAALGIGAVTVVSGASQAAAPGLVLKLVGAENSPATRQLFGTVGMFMTITGGLLTHSMLCRQSMRLALFWSVLQKAGAVGAVAIGVRRGVFARRALAVAAFDLLSAAVLAAGLGAKMLPKHERTQQ</sequence>
<name>A0A6L9G1A1_9MICC</name>
<evidence type="ECO:0000313" key="2">
    <source>
        <dbReference type="EMBL" id="NAZ14645.1"/>
    </source>
</evidence>
<dbReference type="EMBL" id="WYDN01000001">
    <property type="protein sequence ID" value="NAZ14645.1"/>
    <property type="molecule type" value="Genomic_DNA"/>
</dbReference>
<dbReference type="RefSeq" id="WP_161446992.1">
    <property type="nucleotide sequence ID" value="NZ_CM125969.1"/>
</dbReference>
<feature type="transmembrane region" description="Helical" evidence="1">
    <location>
        <begin position="49"/>
        <end position="69"/>
    </location>
</feature>
<keyword evidence="1" id="KW-0472">Membrane</keyword>
<feature type="transmembrane region" description="Helical" evidence="1">
    <location>
        <begin position="111"/>
        <end position="130"/>
    </location>
</feature>
<proteinExistence type="predicted"/>
<gene>
    <name evidence="2" type="ORF">GT020_00950</name>
</gene>
<evidence type="ECO:0000256" key="1">
    <source>
        <dbReference type="SAM" id="Phobius"/>
    </source>
</evidence>
<protein>
    <submittedName>
        <fullName evidence="2">Uncharacterized protein</fullName>
    </submittedName>
</protein>
<keyword evidence="1" id="KW-1133">Transmembrane helix</keyword>
<dbReference type="AlphaFoldDB" id="A0A6L9G1A1"/>
<dbReference type="Proteomes" id="UP000477543">
    <property type="component" value="Unassembled WGS sequence"/>
</dbReference>
<evidence type="ECO:0000313" key="3">
    <source>
        <dbReference type="Proteomes" id="UP000477543"/>
    </source>
</evidence>
<feature type="transmembrane region" description="Helical" evidence="1">
    <location>
        <begin position="81"/>
        <end position="99"/>
    </location>
</feature>
<keyword evidence="1" id="KW-0812">Transmembrane</keyword>
<comment type="caution">
    <text evidence="2">The sequence shown here is derived from an EMBL/GenBank/DDBJ whole genome shotgun (WGS) entry which is preliminary data.</text>
</comment>
<reference evidence="2 3" key="1">
    <citation type="submission" date="2020-01" db="EMBL/GenBank/DDBJ databases">
        <title>Glutamicibacter soli M275.</title>
        <authorList>
            <person name="Meng X."/>
        </authorList>
    </citation>
    <scope>NUCLEOTIDE SEQUENCE [LARGE SCALE GENOMIC DNA]</scope>
    <source>
        <strain evidence="2 3">M275</strain>
    </source>
</reference>